<dbReference type="EMBL" id="WKQE01000032">
    <property type="protein sequence ID" value="MSC82065.1"/>
    <property type="molecule type" value="Genomic_DNA"/>
</dbReference>
<dbReference type="SUPFAM" id="SSF159501">
    <property type="entry name" value="EreA/ChaN-like"/>
    <property type="match status" value="1"/>
</dbReference>
<sequence length="391" mass="44704">MRRKFLAFAAVLVILLGLAFELYPRGSQIIDLSTGSGLSKMLRYDDAQVYIFGEAHRKVEYQKFRNVLFEYLVKEKGVRVFVEESGYATAFLCNETVQGKLLFSDWLDRCMVSQADYELFQWIADWNHNKENADKISIIGIDITDDIGNIQTLCQYLLKNRDLSNTDVQMRFLLTSIQELNSFSSLALQTFQDELFPQLIELYQTNPAQLKAVLGDQIIPLDRAILGWTEAQEKLRLKEEVEQLGGPDDLYRENCLYEHFMWEYEQNPNAKYYGQFGGAHVLLSNYSGKVYRVQNSFVTRLSSLASPLHEALTVIDGVLSLEVGALGNSTTNNAILYNTVLANPPIEKSNKFYSDSPDISDTNFAQYVLLFEDPAKLTVTKERSGAYWKYH</sequence>
<comment type="caution">
    <text evidence="1">The sequence shown here is derived from an EMBL/GenBank/DDBJ whole genome shotgun (WGS) entry which is preliminary data.</text>
</comment>
<evidence type="ECO:0000313" key="2">
    <source>
        <dbReference type="Proteomes" id="UP000477010"/>
    </source>
</evidence>
<dbReference type="AlphaFoldDB" id="A0A6A8KNE1"/>
<evidence type="ECO:0000313" key="1">
    <source>
        <dbReference type="EMBL" id="MSC82065.1"/>
    </source>
</evidence>
<organism evidence="1 2">
    <name type="scientific">Faecalibacterium prausnitzii</name>
    <dbReference type="NCBI Taxonomy" id="853"/>
    <lineage>
        <taxon>Bacteria</taxon>
        <taxon>Bacillati</taxon>
        <taxon>Bacillota</taxon>
        <taxon>Clostridia</taxon>
        <taxon>Eubacteriales</taxon>
        <taxon>Oscillospiraceae</taxon>
        <taxon>Faecalibacterium</taxon>
    </lineage>
</organism>
<dbReference type="Proteomes" id="UP000477010">
    <property type="component" value="Unassembled WGS sequence"/>
</dbReference>
<dbReference type="Gene3D" id="3.40.1660.10">
    <property type="entry name" value="EreA-like (biosynthetic domain)"/>
    <property type="match status" value="1"/>
</dbReference>
<dbReference type="Gene3D" id="3.30.1870.10">
    <property type="entry name" value="EreA-like, domain 2"/>
    <property type="match status" value="1"/>
</dbReference>
<evidence type="ECO:0008006" key="3">
    <source>
        <dbReference type="Google" id="ProtNLM"/>
    </source>
</evidence>
<protein>
    <recommendedName>
        <fullName evidence="3">Erythromycin esterase</fullName>
    </recommendedName>
</protein>
<gene>
    <name evidence="1" type="ORF">GKD85_14905</name>
</gene>
<dbReference type="RefSeq" id="WP_154244568.1">
    <property type="nucleotide sequence ID" value="NZ_WKPZ01000005.1"/>
</dbReference>
<dbReference type="Gene3D" id="1.20.1440.30">
    <property type="entry name" value="Biosynthetic Protein domain"/>
    <property type="match status" value="1"/>
</dbReference>
<proteinExistence type="predicted"/>
<name>A0A6A8KNE1_9FIRM</name>
<accession>A0A6A8KNE1</accession>
<reference evidence="1 2" key="1">
    <citation type="journal article" date="2019" name="Nat. Med.">
        <title>A library of human gut bacterial isolates paired with longitudinal multiomics data enables mechanistic microbiome research.</title>
        <authorList>
            <person name="Poyet M."/>
            <person name="Groussin M."/>
            <person name="Gibbons S.M."/>
            <person name="Avila-Pacheco J."/>
            <person name="Jiang X."/>
            <person name="Kearney S.M."/>
            <person name="Perrotta A.R."/>
            <person name="Berdy B."/>
            <person name="Zhao S."/>
            <person name="Lieberman T.D."/>
            <person name="Swanson P.K."/>
            <person name="Smith M."/>
            <person name="Roesemann S."/>
            <person name="Alexander J.E."/>
            <person name="Rich S.A."/>
            <person name="Livny J."/>
            <person name="Vlamakis H."/>
            <person name="Clish C."/>
            <person name="Bullock K."/>
            <person name="Deik A."/>
            <person name="Scott J."/>
            <person name="Pierce K.A."/>
            <person name="Xavier R.J."/>
            <person name="Alm E.J."/>
        </authorList>
    </citation>
    <scope>NUCLEOTIDE SEQUENCE [LARGE SCALE GENOMIC DNA]</scope>
    <source>
        <strain evidence="1 2">BIOML-B9</strain>
    </source>
</reference>